<dbReference type="Pfam" id="PF00753">
    <property type="entry name" value="Lactamase_B"/>
    <property type="match status" value="1"/>
</dbReference>
<evidence type="ECO:0000259" key="1">
    <source>
        <dbReference type="Pfam" id="PF00753"/>
    </source>
</evidence>
<comment type="caution">
    <text evidence="2">The sequence shown here is derived from an EMBL/GenBank/DDBJ whole genome shotgun (WGS) entry which is preliminary data.</text>
</comment>
<accession>A0ABN3L143</accession>
<dbReference type="Gene3D" id="3.60.15.10">
    <property type="entry name" value="Ribonuclease Z/Hydroxyacylglutathione hydrolase-like"/>
    <property type="match status" value="1"/>
</dbReference>
<dbReference type="InterPro" id="IPR052159">
    <property type="entry name" value="Competence_DNA_uptake"/>
</dbReference>
<gene>
    <name evidence="2" type="ORF">GCM10009858_11630</name>
</gene>
<reference evidence="2 3" key="1">
    <citation type="journal article" date="2019" name="Int. J. Syst. Evol. Microbiol.">
        <title>The Global Catalogue of Microorganisms (GCM) 10K type strain sequencing project: providing services to taxonomists for standard genome sequencing and annotation.</title>
        <authorList>
            <consortium name="The Broad Institute Genomics Platform"/>
            <consortium name="The Broad Institute Genome Sequencing Center for Infectious Disease"/>
            <person name="Wu L."/>
            <person name="Ma J."/>
        </authorList>
    </citation>
    <scope>NUCLEOTIDE SEQUENCE [LARGE SCALE GENOMIC DNA]</scope>
    <source>
        <strain evidence="2 3">JCM 16259</strain>
    </source>
</reference>
<dbReference type="InterPro" id="IPR001279">
    <property type="entry name" value="Metallo-B-lactamas"/>
</dbReference>
<keyword evidence="3" id="KW-1185">Reference proteome</keyword>
<dbReference type="PANTHER" id="PTHR30619">
    <property type="entry name" value="DNA INTERNALIZATION/COMPETENCE PROTEIN COMEC/REC2"/>
    <property type="match status" value="1"/>
</dbReference>
<evidence type="ECO:0000313" key="2">
    <source>
        <dbReference type="EMBL" id="GAA2475916.1"/>
    </source>
</evidence>
<evidence type="ECO:0000313" key="3">
    <source>
        <dbReference type="Proteomes" id="UP001500730"/>
    </source>
</evidence>
<protein>
    <submittedName>
        <fullName evidence="2">MBL fold metallo-hydrolase</fullName>
    </submittedName>
</protein>
<dbReference type="SUPFAM" id="SSF56281">
    <property type="entry name" value="Metallo-hydrolase/oxidoreductase"/>
    <property type="match status" value="1"/>
</dbReference>
<proteinExistence type="predicted"/>
<name>A0ABN3L143_9MICO</name>
<dbReference type="Proteomes" id="UP001500730">
    <property type="component" value="Unassembled WGS sequence"/>
</dbReference>
<sequence>MATVPTAIHVEVLPARLGDCLLVECPRPGGPTWRMLVDGGPPDTWPLLEARLRRLDPADRHIDVAVITHIDNDHIGGMIPFLASDLATDVGDFWFNGRTHLSPTAPGRTRSIEQGESLVTALLGPLGTSKSGTPGVQAPGHALPWNVAFGGGPVETGAPAGPAGPAAQGTIGASVTVTVPDGPTITVLSPTPGGLAKLAATWSATLHTALQPRDRGLAPPVDVLGPLDDLPHLAGERTPADSSVPNGSSIALLLEHRGASIVLGADAYGDVLAAGLHGVARARGQQNLPVDAVKLPHHGSQANVVAALLAAAPASHYLVSTNGDVFHHPDDPAIARVVVDAPAGPTLRFNYRTARTQRWADPAVMRAHGHQVVFPDPAQADAGAVLDLPART</sequence>
<organism evidence="2 3">
    <name type="scientific">Terrabacter carboxydivorans</name>
    <dbReference type="NCBI Taxonomy" id="619730"/>
    <lineage>
        <taxon>Bacteria</taxon>
        <taxon>Bacillati</taxon>
        <taxon>Actinomycetota</taxon>
        <taxon>Actinomycetes</taxon>
        <taxon>Micrococcales</taxon>
        <taxon>Intrasporangiaceae</taxon>
        <taxon>Terrabacter</taxon>
    </lineage>
</organism>
<dbReference type="PANTHER" id="PTHR30619:SF1">
    <property type="entry name" value="RECOMBINATION PROTEIN 2"/>
    <property type="match status" value="1"/>
</dbReference>
<feature type="domain" description="Metallo-beta-lactamase" evidence="1">
    <location>
        <begin position="20"/>
        <end position="81"/>
    </location>
</feature>
<dbReference type="InterPro" id="IPR036866">
    <property type="entry name" value="RibonucZ/Hydroxyglut_hydro"/>
</dbReference>
<dbReference type="RefSeq" id="WP_344253820.1">
    <property type="nucleotide sequence ID" value="NZ_BAAARE010000004.1"/>
</dbReference>
<dbReference type="EMBL" id="BAAARE010000004">
    <property type="protein sequence ID" value="GAA2475916.1"/>
    <property type="molecule type" value="Genomic_DNA"/>
</dbReference>